<dbReference type="EMBL" id="JABANM010019605">
    <property type="protein sequence ID" value="KAF4724202.1"/>
    <property type="molecule type" value="Genomic_DNA"/>
</dbReference>
<evidence type="ECO:0000256" key="1">
    <source>
        <dbReference type="SAM" id="MobiDB-lite"/>
    </source>
</evidence>
<comment type="caution">
    <text evidence="2">The sequence shown here is derived from an EMBL/GenBank/DDBJ whole genome shotgun (WGS) entry which is preliminary data.</text>
</comment>
<feature type="non-terminal residue" evidence="2">
    <location>
        <position position="132"/>
    </location>
</feature>
<protein>
    <submittedName>
        <fullName evidence="2">Uncharacterized protein</fullName>
    </submittedName>
</protein>
<organism evidence="2 5">
    <name type="scientific">Perkinsus olseni</name>
    <name type="common">Perkinsus atlanticus</name>
    <dbReference type="NCBI Taxonomy" id="32597"/>
    <lineage>
        <taxon>Eukaryota</taxon>
        <taxon>Sar</taxon>
        <taxon>Alveolata</taxon>
        <taxon>Perkinsozoa</taxon>
        <taxon>Perkinsea</taxon>
        <taxon>Perkinsida</taxon>
        <taxon>Perkinsidae</taxon>
        <taxon>Perkinsus</taxon>
    </lineage>
</organism>
<evidence type="ECO:0000313" key="4">
    <source>
        <dbReference type="Proteomes" id="UP000553632"/>
    </source>
</evidence>
<name>A0A7J6RVK8_PEROL</name>
<sequence>GGRHSDARCRSSSSPGAFGFLRYRGKGPPARRCRPDSAVEDGVEGRGGRHRRRARQLLKMVLLAVAAVITVRRRVWARRVSAWWATLMILRDALPGLADAWVVLMQVVVVEDDDGNTLAIQLRRARVSVHVG</sequence>
<feature type="compositionally biased region" description="Basic residues" evidence="1">
    <location>
        <begin position="23"/>
        <end position="32"/>
    </location>
</feature>
<dbReference type="Proteomes" id="UP000574390">
    <property type="component" value="Unassembled WGS sequence"/>
</dbReference>
<dbReference type="Proteomes" id="UP000553632">
    <property type="component" value="Unassembled WGS sequence"/>
</dbReference>
<accession>A0A7J6RVK8</accession>
<evidence type="ECO:0000313" key="3">
    <source>
        <dbReference type="EMBL" id="KAF4729858.1"/>
    </source>
</evidence>
<dbReference type="EMBL" id="JABANO010019647">
    <property type="protein sequence ID" value="KAF4729858.1"/>
    <property type="molecule type" value="Genomic_DNA"/>
</dbReference>
<evidence type="ECO:0000313" key="5">
    <source>
        <dbReference type="Proteomes" id="UP000574390"/>
    </source>
</evidence>
<feature type="region of interest" description="Disordered" evidence="1">
    <location>
        <begin position="21"/>
        <end position="47"/>
    </location>
</feature>
<keyword evidence="4" id="KW-1185">Reference proteome</keyword>
<proteinExistence type="predicted"/>
<evidence type="ECO:0000313" key="2">
    <source>
        <dbReference type="EMBL" id="KAF4724202.1"/>
    </source>
</evidence>
<reference evidence="4 5" key="1">
    <citation type="submission" date="2020-04" db="EMBL/GenBank/DDBJ databases">
        <title>Perkinsus olseni comparative genomics.</title>
        <authorList>
            <person name="Bogema D.R."/>
        </authorList>
    </citation>
    <scope>NUCLEOTIDE SEQUENCE [LARGE SCALE GENOMIC DNA]</scope>
    <source>
        <strain evidence="2">ATCC PRA-205</strain>
        <strain evidence="3 4">ATCC PRA-207</strain>
    </source>
</reference>
<feature type="non-terminal residue" evidence="2">
    <location>
        <position position="1"/>
    </location>
</feature>
<gene>
    <name evidence="2" type="ORF">FOZ62_018002</name>
    <name evidence="3" type="ORF">FOZ63_019766</name>
</gene>
<dbReference type="AlphaFoldDB" id="A0A7J6RVK8"/>
<feature type="compositionally biased region" description="Basic and acidic residues" evidence="1">
    <location>
        <begin position="33"/>
        <end position="47"/>
    </location>
</feature>